<dbReference type="OrthoDB" id="6377480at2759"/>
<sequence length="171" mass="19407">MAASTLLMSEQQFSLKSSDDFLDILRAARPSGLLTSLDVTSLFTNVPTEETLEIIAKHVYAHPTLPAPPIPKKILIDLRLCTSESPFRAPDNKIYRQINGVAMGCPLGPTFAEYYMCKIKNQVLSDEQIKPELYCRYVDDIFVVVRDEEQLRNLRLAFEMNSVLKFTYELG</sequence>
<dbReference type="InterPro" id="IPR043502">
    <property type="entry name" value="DNA/RNA_pol_sf"/>
</dbReference>
<dbReference type="GO" id="GO:0071897">
    <property type="term" value="P:DNA biosynthetic process"/>
    <property type="evidence" value="ECO:0007669"/>
    <property type="project" value="UniProtKB-ARBA"/>
</dbReference>
<dbReference type="Pfam" id="PF00078">
    <property type="entry name" value="RVT_1"/>
    <property type="match status" value="1"/>
</dbReference>
<evidence type="ECO:0000259" key="1">
    <source>
        <dbReference type="PROSITE" id="PS50878"/>
    </source>
</evidence>
<protein>
    <submittedName>
        <fullName evidence="3">Uncharacterized protein LOC125178985</fullName>
    </submittedName>
</protein>
<evidence type="ECO:0000313" key="2">
    <source>
        <dbReference type="Proteomes" id="UP000694843"/>
    </source>
</evidence>
<keyword evidence="2" id="KW-1185">Reference proteome</keyword>
<dbReference type="PANTHER" id="PTHR21301">
    <property type="entry name" value="REVERSE TRANSCRIPTASE"/>
    <property type="match status" value="1"/>
</dbReference>
<gene>
    <name evidence="3" type="primary">LOC125178985</name>
</gene>
<dbReference type="GeneID" id="125178985"/>
<evidence type="ECO:0000313" key="3">
    <source>
        <dbReference type="RefSeq" id="XP_047739936.1"/>
    </source>
</evidence>
<feature type="domain" description="Reverse transcriptase" evidence="1">
    <location>
        <begin position="1"/>
        <end position="171"/>
    </location>
</feature>
<dbReference type="SUPFAM" id="SSF56672">
    <property type="entry name" value="DNA/RNA polymerases"/>
    <property type="match status" value="1"/>
</dbReference>
<dbReference type="AlphaFoldDB" id="A0A979FU29"/>
<proteinExistence type="predicted"/>
<dbReference type="InterPro" id="IPR000477">
    <property type="entry name" value="RT_dom"/>
</dbReference>
<dbReference type="Proteomes" id="UP000694843">
    <property type="component" value="Unplaced"/>
</dbReference>
<dbReference type="OMA" id="DSACLME"/>
<dbReference type="PROSITE" id="PS50878">
    <property type="entry name" value="RT_POL"/>
    <property type="match status" value="1"/>
</dbReference>
<reference evidence="3" key="1">
    <citation type="submission" date="2025-08" db="UniProtKB">
        <authorList>
            <consortium name="RefSeq"/>
        </authorList>
    </citation>
    <scope>IDENTIFICATION</scope>
    <source>
        <tissue evidence="3">Whole organism</tissue>
    </source>
</reference>
<dbReference type="RefSeq" id="XP_047739936.1">
    <property type="nucleotide sequence ID" value="XM_047883980.1"/>
</dbReference>
<dbReference type="KEGG" id="hazt:125178985"/>
<accession>A0A979FU29</accession>
<name>A0A979FU29_HYAAZ</name>
<dbReference type="PANTHER" id="PTHR21301:SF10">
    <property type="entry name" value="REVERSE TRANSCRIPTASE DOMAIN-CONTAINING PROTEIN"/>
    <property type="match status" value="1"/>
</dbReference>
<organism evidence="2 3">
    <name type="scientific">Hyalella azteca</name>
    <name type="common">Amphipod</name>
    <dbReference type="NCBI Taxonomy" id="294128"/>
    <lineage>
        <taxon>Eukaryota</taxon>
        <taxon>Metazoa</taxon>
        <taxon>Ecdysozoa</taxon>
        <taxon>Arthropoda</taxon>
        <taxon>Crustacea</taxon>
        <taxon>Multicrustacea</taxon>
        <taxon>Malacostraca</taxon>
        <taxon>Eumalacostraca</taxon>
        <taxon>Peracarida</taxon>
        <taxon>Amphipoda</taxon>
        <taxon>Senticaudata</taxon>
        <taxon>Talitrida</taxon>
        <taxon>Talitroidea</taxon>
        <taxon>Hyalellidae</taxon>
        <taxon>Hyalella</taxon>
    </lineage>
</organism>